<reference evidence="2 3" key="1">
    <citation type="journal article" date="2016" name="Mol. Biol. Evol.">
        <title>Comparative Genomics of Early-Diverging Mushroom-Forming Fungi Provides Insights into the Origins of Lignocellulose Decay Capabilities.</title>
        <authorList>
            <person name="Nagy L.G."/>
            <person name="Riley R."/>
            <person name="Tritt A."/>
            <person name="Adam C."/>
            <person name="Daum C."/>
            <person name="Floudas D."/>
            <person name="Sun H."/>
            <person name="Yadav J.S."/>
            <person name="Pangilinan J."/>
            <person name="Larsson K.H."/>
            <person name="Matsuura K."/>
            <person name="Barry K."/>
            <person name="Labutti K."/>
            <person name="Kuo R."/>
            <person name="Ohm R.A."/>
            <person name="Bhattacharya S.S."/>
            <person name="Shirouzu T."/>
            <person name="Yoshinaga Y."/>
            <person name="Martin F.M."/>
            <person name="Grigoriev I.V."/>
            <person name="Hibbett D.S."/>
        </authorList>
    </citation>
    <scope>NUCLEOTIDE SEQUENCE [LARGE SCALE GENOMIC DNA]</scope>
    <source>
        <strain evidence="2 3">L-15889</strain>
    </source>
</reference>
<protein>
    <submittedName>
        <fullName evidence="2">Uncharacterized protein</fullName>
    </submittedName>
</protein>
<evidence type="ECO:0000256" key="1">
    <source>
        <dbReference type="SAM" id="Phobius"/>
    </source>
</evidence>
<evidence type="ECO:0000313" key="2">
    <source>
        <dbReference type="EMBL" id="KZT71121.1"/>
    </source>
</evidence>
<name>A0A165RSZ0_9APHY</name>
<dbReference type="Proteomes" id="UP000076727">
    <property type="component" value="Unassembled WGS sequence"/>
</dbReference>
<feature type="transmembrane region" description="Helical" evidence="1">
    <location>
        <begin position="12"/>
        <end position="33"/>
    </location>
</feature>
<feature type="transmembrane region" description="Helical" evidence="1">
    <location>
        <begin position="45"/>
        <end position="70"/>
    </location>
</feature>
<gene>
    <name evidence="2" type="ORF">DAEQUDRAFT_724480</name>
</gene>
<keyword evidence="3" id="KW-1185">Reference proteome</keyword>
<accession>A0A165RSZ0</accession>
<evidence type="ECO:0000313" key="3">
    <source>
        <dbReference type="Proteomes" id="UP000076727"/>
    </source>
</evidence>
<keyword evidence="1" id="KW-0472">Membrane</keyword>
<dbReference type="AlphaFoldDB" id="A0A165RSZ0"/>
<keyword evidence="1" id="KW-1133">Transmembrane helix</keyword>
<sequence>MRRPSSPSFGAIYCIWPSNGSSNLLTIAVLLLATRLSLSDMMTNLFLALTDIMSGLVGAVTALSYVWCVLPRHIPGSSFAATDVLPVGYLPRLLPCAMLNTYLIAWACTEGGNVISVTS</sequence>
<dbReference type="EMBL" id="KV429047">
    <property type="protein sequence ID" value="KZT71121.1"/>
    <property type="molecule type" value="Genomic_DNA"/>
</dbReference>
<proteinExistence type="predicted"/>
<dbReference type="OrthoDB" id="536545at2759"/>
<organism evidence="2 3">
    <name type="scientific">Daedalea quercina L-15889</name>
    <dbReference type="NCBI Taxonomy" id="1314783"/>
    <lineage>
        <taxon>Eukaryota</taxon>
        <taxon>Fungi</taxon>
        <taxon>Dikarya</taxon>
        <taxon>Basidiomycota</taxon>
        <taxon>Agaricomycotina</taxon>
        <taxon>Agaricomycetes</taxon>
        <taxon>Polyporales</taxon>
        <taxon>Fomitopsis</taxon>
    </lineage>
</organism>
<keyword evidence="1" id="KW-0812">Transmembrane</keyword>